<comment type="miscellaneous">
    <text evidence="11">In contrast to other lysine histone methyltransferases, it does not contain a SET domain, suggesting the existence of another mechanism for methylation of lysine residues of histones.</text>
</comment>
<feature type="region of interest" description="Disordered" evidence="12">
    <location>
        <begin position="1"/>
        <end position="31"/>
    </location>
</feature>
<evidence type="ECO:0000256" key="12">
    <source>
        <dbReference type="SAM" id="MobiDB-lite"/>
    </source>
</evidence>
<proteinExistence type="inferred from homology"/>
<dbReference type="InterPro" id="IPR025789">
    <property type="entry name" value="DOT1_dom"/>
</dbReference>
<dbReference type="EC" id="2.1.1.360" evidence="2 11"/>
<dbReference type="PROSITE" id="PS51569">
    <property type="entry name" value="DOT1"/>
    <property type="match status" value="1"/>
</dbReference>
<dbReference type="Pfam" id="PF08123">
    <property type="entry name" value="DOT1"/>
    <property type="match status" value="1"/>
</dbReference>
<dbReference type="Gene3D" id="3.40.50.150">
    <property type="entry name" value="Vaccinia Virus protein VP39"/>
    <property type="match status" value="1"/>
</dbReference>
<dbReference type="PANTHER" id="PTHR21451:SF0">
    <property type="entry name" value="HISTONE-LYSINE N-METHYLTRANSFERASE, H3 LYSINE-79 SPECIFIC"/>
    <property type="match status" value="1"/>
</dbReference>
<dbReference type="EMBL" id="CCYA01000240">
    <property type="protein sequence ID" value="CEH14073.1"/>
    <property type="molecule type" value="Genomic_DNA"/>
</dbReference>
<comment type="function">
    <text evidence="11">Histone methyltransferase that specifically trimethylates histone H3 to form H3K79me3. This methylation is required for telomere silencing and for the pachytene checkpoint during the meiotic cell cycle by allowing the recruitment of RAD9 to double strand breaks. Nucleosomes are preferred as substrate compared to free histone.</text>
</comment>
<dbReference type="GO" id="GO:0005634">
    <property type="term" value="C:nucleus"/>
    <property type="evidence" value="ECO:0007669"/>
    <property type="project" value="UniProtKB-SubCell"/>
</dbReference>
<feature type="region of interest" description="Disordered" evidence="12">
    <location>
        <begin position="398"/>
        <end position="425"/>
    </location>
</feature>
<reference evidence="14 15" key="1">
    <citation type="submission" date="2014-09" db="EMBL/GenBank/DDBJ databases">
        <authorList>
            <person name="Magalhaes I.L.F."/>
            <person name="Oliveira U."/>
            <person name="Santos F.R."/>
            <person name="Vidigal T.H.D.A."/>
            <person name="Brescovit A.D."/>
            <person name="Santos A.J."/>
        </authorList>
    </citation>
    <scope>NUCLEOTIDE SEQUENCE [LARGE SCALE GENOMIC DNA]</scope>
</reference>
<evidence type="ECO:0000313" key="14">
    <source>
        <dbReference type="EMBL" id="CEH14073.1"/>
    </source>
</evidence>
<keyword evidence="15" id="KW-1185">Reference proteome</keyword>
<evidence type="ECO:0000256" key="5">
    <source>
        <dbReference type="ARBA" id="ARBA00022679"/>
    </source>
</evidence>
<organism evidence="14 15">
    <name type="scientific">Ceraceosorus bombacis</name>
    <dbReference type="NCBI Taxonomy" id="401625"/>
    <lineage>
        <taxon>Eukaryota</taxon>
        <taxon>Fungi</taxon>
        <taxon>Dikarya</taxon>
        <taxon>Basidiomycota</taxon>
        <taxon>Ustilaginomycotina</taxon>
        <taxon>Exobasidiomycetes</taxon>
        <taxon>Ceraceosorales</taxon>
        <taxon>Ceraceosoraceae</taxon>
        <taxon>Ceraceosorus</taxon>
    </lineage>
</organism>
<evidence type="ECO:0000256" key="2">
    <source>
        <dbReference type="ARBA" id="ARBA00012190"/>
    </source>
</evidence>
<dbReference type="InterPro" id="IPR029063">
    <property type="entry name" value="SAM-dependent_MTases_sf"/>
</dbReference>
<protein>
    <recommendedName>
        <fullName evidence="3 11">Histone-lysine N-methyltransferase, H3 lysine-79 specific</fullName>
        <ecNumber evidence="2 11">2.1.1.360</ecNumber>
    </recommendedName>
    <alternativeName>
        <fullName evidence="9 11">Histone H3-K79 methyltransferase</fullName>
    </alternativeName>
</protein>
<keyword evidence="6 11" id="KW-0949">S-adenosyl-L-methionine</keyword>
<dbReference type="OrthoDB" id="443402at2759"/>
<comment type="catalytic activity">
    <reaction evidence="10 11">
        <text>L-lysyl(79)-[histone H3] + 3 S-adenosyl-L-methionine = N(6),N(6),N(6)-trimethyl-L-lysyl(79)-[histone H3] + 3 S-adenosyl-L-homocysteine + 3 H(+)</text>
        <dbReference type="Rhea" id="RHEA:60328"/>
        <dbReference type="Rhea" id="RHEA-COMP:15549"/>
        <dbReference type="Rhea" id="RHEA-COMP:15552"/>
        <dbReference type="ChEBI" id="CHEBI:15378"/>
        <dbReference type="ChEBI" id="CHEBI:29969"/>
        <dbReference type="ChEBI" id="CHEBI:57856"/>
        <dbReference type="ChEBI" id="CHEBI:59789"/>
        <dbReference type="ChEBI" id="CHEBI:61961"/>
        <dbReference type="EC" id="2.1.1.360"/>
    </reaction>
</comment>
<keyword evidence="5 11" id="KW-0808">Transferase</keyword>
<evidence type="ECO:0000256" key="11">
    <source>
        <dbReference type="RuleBase" id="RU271113"/>
    </source>
</evidence>
<comment type="activity regulation">
    <text evidence="11">Ubiquitination of histone H2B to form H2BK123ub1 is required for efficient DOT1 methyltransferase activity on histone H3.</text>
</comment>
<accession>A0A0P1BDC9</accession>
<dbReference type="STRING" id="401625.A0A0P1BDC9"/>
<name>A0A0P1BDC9_9BASI</name>
<feature type="compositionally biased region" description="Low complexity" evidence="12">
    <location>
        <begin position="18"/>
        <end position="31"/>
    </location>
</feature>
<dbReference type="PANTHER" id="PTHR21451">
    <property type="entry name" value="HISTONE H3 METHYLTRANSFERASE"/>
    <property type="match status" value="1"/>
</dbReference>
<evidence type="ECO:0000256" key="9">
    <source>
        <dbReference type="ARBA" id="ARBA00029821"/>
    </source>
</evidence>
<dbReference type="SUPFAM" id="SSF53335">
    <property type="entry name" value="S-adenosyl-L-methionine-dependent methyltransferases"/>
    <property type="match status" value="1"/>
</dbReference>
<evidence type="ECO:0000313" key="15">
    <source>
        <dbReference type="Proteomes" id="UP000054845"/>
    </source>
</evidence>
<keyword evidence="8 11" id="KW-0539">Nucleus</keyword>
<comment type="similarity">
    <text evidence="11">Belongs to the class I-like SAM-binding methyltransferase superfamily. DOT1 family.</text>
</comment>
<dbReference type="GO" id="GO:0000077">
    <property type="term" value="P:DNA damage checkpoint signaling"/>
    <property type="evidence" value="ECO:0007669"/>
    <property type="project" value="TreeGrafter"/>
</dbReference>
<evidence type="ECO:0000256" key="6">
    <source>
        <dbReference type="ARBA" id="ARBA00022691"/>
    </source>
</evidence>
<feature type="domain" description="DOT1" evidence="13">
    <location>
        <begin position="76"/>
        <end position="399"/>
    </location>
</feature>
<evidence type="ECO:0000256" key="3">
    <source>
        <dbReference type="ARBA" id="ARBA00020987"/>
    </source>
</evidence>
<dbReference type="FunFam" id="3.40.50.150:FF:000033">
    <property type="entry name" value="Histone-lysine N-methyltransferase, H3 lysine-79 specific"/>
    <property type="match status" value="1"/>
</dbReference>
<dbReference type="GO" id="GO:0032259">
    <property type="term" value="P:methylation"/>
    <property type="evidence" value="ECO:0007669"/>
    <property type="project" value="UniProtKB-KW"/>
</dbReference>
<dbReference type="GO" id="GO:0006281">
    <property type="term" value="P:DNA repair"/>
    <property type="evidence" value="ECO:0007669"/>
    <property type="project" value="TreeGrafter"/>
</dbReference>
<dbReference type="AlphaFoldDB" id="A0A0P1BDC9"/>
<evidence type="ECO:0000256" key="10">
    <source>
        <dbReference type="ARBA" id="ARBA00047770"/>
    </source>
</evidence>
<keyword evidence="4 11" id="KW-0489">Methyltransferase</keyword>
<dbReference type="InterPro" id="IPR030445">
    <property type="entry name" value="H3-K79_meTrfase"/>
</dbReference>
<keyword evidence="7 11" id="KW-0156">Chromatin regulator</keyword>
<dbReference type="Proteomes" id="UP000054845">
    <property type="component" value="Unassembled WGS sequence"/>
</dbReference>
<evidence type="ECO:0000256" key="1">
    <source>
        <dbReference type="ARBA" id="ARBA00004123"/>
    </source>
</evidence>
<sequence length="425" mass="46929">MRKKTKLPQVDNGRSSLTVSPAPSSASRRASAAPVVSTAYAKLGRQGVEADYRVPRQAVLIEHRREALNGAISSAALVQIAVANGRRYGPYFRDLAPETKHVTLQYPSGDTEAFPLEVPAVVDDLTKARNRRDGPLFVSTLAKFNEAVSKARQEGLITERIEKEWSEEGLPTPVWETISEQSYARTVGPKVEQLAKYEAFSDNVYGELLPRFMSEVAQLTRLGSNSVFVDLGSGVSNLVLQVSLQTGASSYGVEMMSNACELGSEQVKEAKKRCKMWAVSMGDVQSWKGDFTSDDATRQWLTKADVVLVNNYAFTARTNDSLSLLFLDLKDGAKVVSLKPFVPPDFRLTERTLDSPLAILSVEQRSYGSGYVSWADGGGNYYIHTVDRFMVKEFLDKSSTGARAAPSNPRRWKRAKMEDSEESDE</sequence>
<evidence type="ECO:0000259" key="13">
    <source>
        <dbReference type="PROSITE" id="PS51569"/>
    </source>
</evidence>
<evidence type="ECO:0000256" key="8">
    <source>
        <dbReference type="ARBA" id="ARBA00023242"/>
    </source>
</evidence>
<dbReference type="GO" id="GO:0140956">
    <property type="term" value="F:histone H3K79 trimethyltransferase activity"/>
    <property type="evidence" value="ECO:0007669"/>
    <property type="project" value="UniProtKB-EC"/>
</dbReference>
<comment type="subcellular location">
    <subcellularLocation>
        <location evidence="1 11">Nucleus</location>
    </subcellularLocation>
</comment>
<evidence type="ECO:0000256" key="4">
    <source>
        <dbReference type="ARBA" id="ARBA00022603"/>
    </source>
</evidence>
<evidence type="ECO:0000256" key="7">
    <source>
        <dbReference type="ARBA" id="ARBA00022853"/>
    </source>
</evidence>